<proteinExistence type="predicted"/>
<dbReference type="Pfam" id="PF12802">
    <property type="entry name" value="MarR_2"/>
    <property type="match status" value="1"/>
</dbReference>
<dbReference type="KEGG" id="pbk:Back11_55320"/>
<dbReference type="GO" id="GO:0003700">
    <property type="term" value="F:DNA-binding transcription factor activity"/>
    <property type="evidence" value="ECO:0007669"/>
    <property type="project" value="InterPro"/>
</dbReference>
<reference evidence="2 3" key="1">
    <citation type="submission" date="2018-11" db="EMBL/GenBank/DDBJ databases">
        <title>Complete genome sequence of Paenibacillus baekrokdamisoli strain KCTC 33723.</title>
        <authorList>
            <person name="Kang S.W."/>
            <person name="Lee K.C."/>
            <person name="Kim K.K."/>
            <person name="Kim J.S."/>
            <person name="Kim D.S."/>
            <person name="Ko S.H."/>
            <person name="Yang S.H."/>
            <person name="Lee J.S."/>
        </authorList>
    </citation>
    <scope>NUCLEOTIDE SEQUENCE [LARGE SCALE GENOMIC DNA]</scope>
    <source>
        <strain evidence="2 3">KCTC 33723</strain>
    </source>
</reference>
<dbReference type="SMART" id="SM00347">
    <property type="entry name" value="HTH_MARR"/>
    <property type="match status" value="1"/>
</dbReference>
<dbReference type="AlphaFoldDB" id="A0A3G9IZ26"/>
<dbReference type="PANTHER" id="PTHR33164:SF43">
    <property type="entry name" value="HTH-TYPE TRANSCRIPTIONAL REPRESSOR YETL"/>
    <property type="match status" value="1"/>
</dbReference>
<dbReference type="OrthoDB" id="5521015at2"/>
<dbReference type="GO" id="GO:0006950">
    <property type="term" value="P:response to stress"/>
    <property type="evidence" value="ECO:0007669"/>
    <property type="project" value="TreeGrafter"/>
</dbReference>
<dbReference type="SUPFAM" id="SSF46785">
    <property type="entry name" value="Winged helix' DNA-binding domain"/>
    <property type="match status" value="1"/>
</dbReference>
<organism evidence="2 3">
    <name type="scientific">Paenibacillus baekrokdamisoli</name>
    <dbReference type="NCBI Taxonomy" id="1712516"/>
    <lineage>
        <taxon>Bacteria</taxon>
        <taxon>Bacillati</taxon>
        <taxon>Bacillota</taxon>
        <taxon>Bacilli</taxon>
        <taxon>Bacillales</taxon>
        <taxon>Paenibacillaceae</taxon>
        <taxon>Paenibacillus</taxon>
    </lineage>
</organism>
<dbReference type="InterPro" id="IPR036388">
    <property type="entry name" value="WH-like_DNA-bd_sf"/>
</dbReference>
<dbReference type="Proteomes" id="UP000275368">
    <property type="component" value="Chromosome"/>
</dbReference>
<keyword evidence="3" id="KW-1185">Reference proteome</keyword>
<evidence type="ECO:0000313" key="2">
    <source>
        <dbReference type="EMBL" id="BBH24187.1"/>
    </source>
</evidence>
<dbReference type="EMBL" id="AP019308">
    <property type="protein sequence ID" value="BBH24187.1"/>
    <property type="molecule type" value="Genomic_DNA"/>
</dbReference>
<dbReference type="InterPro" id="IPR000835">
    <property type="entry name" value="HTH_MarR-typ"/>
</dbReference>
<sequence>MEDYQAITLMFREIKNSLSSSLTQVLPAFEISPIMMYALEFLRKHTDAKAVDIANEFGLTRGAITQLLDKLEEQGLVARKPHPTSRRSLQIDVTDKGHQLSASILETYNEKIELLLANYSKEELALLRELLDKLPLHSHRV</sequence>
<dbReference type="InterPro" id="IPR036390">
    <property type="entry name" value="WH_DNA-bd_sf"/>
</dbReference>
<gene>
    <name evidence="2" type="ORF">Back11_55320</name>
</gene>
<accession>A0A3G9IZ26</accession>
<dbReference type="PANTHER" id="PTHR33164">
    <property type="entry name" value="TRANSCRIPTIONAL REGULATOR, MARR FAMILY"/>
    <property type="match status" value="1"/>
</dbReference>
<keyword evidence="1" id="KW-0238">DNA-binding</keyword>
<name>A0A3G9IZ26_9BACL</name>
<dbReference type="Gene3D" id="1.10.10.10">
    <property type="entry name" value="Winged helix-like DNA-binding domain superfamily/Winged helix DNA-binding domain"/>
    <property type="match status" value="1"/>
</dbReference>
<dbReference type="RefSeq" id="WP_125664232.1">
    <property type="nucleotide sequence ID" value="NZ_AP019308.1"/>
</dbReference>
<protein>
    <submittedName>
        <fullName evidence="2">Uncharacterized protein</fullName>
    </submittedName>
</protein>
<dbReference type="PROSITE" id="PS50995">
    <property type="entry name" value="HTH_MARR_2"/>
    <property type="match status" value="1"/>
</dbReference>
<evidence type="ECO:0000256" key="1">
    <source>
        <dbReference type="ARBA" id="ARBA00023125"/>
    </source>
</evidence>
<dbReference type="InterPro" id="IPR039422">
    <property type="entry name" value="MarR/SlyA-like"/>
</dbReference>
<evidence type="ECO:0000313" key="3">
    <source>
        <dbReference type="Proteomes" id="UP000275368"/>
    </source>
</evidence>
<dbReference type="GO" id="GO:0003677">
    <property type="term" value="F:DNA binding"/>
    <property type="evidence" value="ECO:0007669"/>
    <property type="project" value="UniProtKB-KW"/>
</dbReference>
<dbReference type="PRINTS" id="PR00598">
    <property type="entry name" value="HTHMARR"/>
</dbReference>